<dbReference type="AlphaFoldDB" id="A0A4Z1EKD2"/>
<sequence>MSSPKATALLTVLIGPSKSQYLHLPAEKNARGKFVRQVIILRKLNFEIKQDDVIEPSEYETTKCYIRNDVRAKDLLEKVENLRDCLSKDEDPKRKVNRVTTAWALEGWLYDNKGNRLSASPPAPSEQSRANTDASKNTREKKSLFGNTLPPMTREQIAKQEASVKVKDSTAVSSHVPTSSKSRDGKKVGSFLVSDSESDQDSLFVSQKTTYPKSAADSKPKNGGVAKERTAQGKQPIRNEASHKARDSTRVSSNLPTSSRPKKDKRVGPFLVSDSESDQDSSFVSQKPTYPKSAAGGKTIEPPKPAKKKTTTNTDLAGDDSNRRERVRATDELSRGTARRRSKSPDRPTKNTEAQRQGGDSSHNSSRPPAEGAVRKGVAVKKEIKSTSKNRSSKKPTGNELASTAGLYYKSKGKYTVGRQTWSTEEIDTDEDTETHWEKEAAKLEKARRAWKKEHGTEL</sequence>
<feature type="compositionally biased region" description="Basic and acidic residues" evidence="1">
    <location>
        <begin position="216"/>
        <end position="231"/>
    </location>
</feature>
<dbReference type="OrthoDB" id="3561599at2759"/>
<gene>
    <name evidence="2" type="ORF">BTUL_0118g00050</name>
</gene>
<feature type="compositionally biased region" description="Polar residues" evidence="1">
    <location>
        <begin position="201"/>
        <end position="212"/>
    </location>
</feature>
<organism evidence="2 3">
    <name type="scientific">Botrytis tulipae</name>
    <dbReference type="NCBI Taxonomy" id="87230"/>
    <lineage>
        <taxon>Eukaryota</taxon>
        <taxon>Fungi</taxon>
        <taxon>Dikarya</taxon>
        <taxon>Ascomycota</taxon>
        <taxon>Pezizomycotina</taxon>
        <taxon>Leotiomycetes</taxon>
        <taxon>Helotiales</taxon>
        <taxon>Sclerotiniaceae</taxon>
        <taxon>Botrytis</taxon>
    </lineage>
</organism>
<evidence type="ECO:0000313" key="2">
    <source>
        <dbReference type="EMBL" id="TGO11048.1"/>
    </source>
</evidence>
<feature type="region of interest" description="Disordered" evidence="1">
    <location>
        <begin position="114"/>
        <end position="406"/>
    </location>
</feature>
<feature type="compositionally biased region" description="Polar residues" evidence="1">
    <location>
        <begin position="125"/>
        <end position="135"/>
    </location>
</feature>
<dbReference type="Proteomes" id="UP000297777">
    <property type="component" value="Unassembled WGS sequence"/>
</dbReference>
<keyword evidence="3" id="KW-1185">Reference proteome</keyword>
<name>A0A4Z1EKD2_9HELO</name>
<dbReference type="EMBL" id="PQXH01000118">
    <property type="protein sequence ID" value="TGO11048.1"/>
    <property type="molecule type" value="Genomic_DNA"/>
</dbReference>
<evidence type="ECO:0000313" key="3">
    <source>
        <dbReference type="Proteomes" id="UP000297777"/>
    </source>
</evidence>
<comment type="caution">
    <text evidence="2">The sequence shown here is derived from an EMBL/GenBank/DDBJ whole genome shotgun (WGS) entry which is preliminary data.</text>
</comment>
<feature type="compositionally biased region" description="Polar residues" evidence="1">
    <location>
        <begin position="170"/>
        <end position="180"/>
    </location>
</feature>
<proteinExistence type="predicted"/>
<evidence type="ECO:0000256" key="1">
    <source>
        <dbReference type="SAM" id="MobiDB-lite"/>
    </source>
</evidence>
<accession>A0A4Z1EKD2</accession>
<feature type="compositionally biased region" description="Polar residues" evidence="1">
    <location>
        <begin position="250"/>
        <end position="259"/>
    </location>
</feature>
<feature type="compositionally biased region" description="Basic and acidic residues" evidence="1">
    <location>
        <begin position="240"/>
        <end position="249"/>
    </location>
</feature>
<protein>
    <submittedName>
        <fullName evidence="2">Uncharacterized protein</fullName>
    </submittedName>
</protein>
<feature type="compositionally biased region" description="Basic and acidic residues" evidence="1">
    <location>
        <begin position="156"/>
        <end position="168"/>
    </location>
</feature>
<feature type="compositionally biased region" description="Basic and acidic residues" evidence="1">
    <location>
        <begin position="320"/>
        <end position="334"/>
    </location>
</feature>
<reference evidence="2 3" key="1">
    <citation type="submission" date="2017-12" db="EMBL/GenBank/DDBJ databases">
        <title>Comparative genomics of Botrytis spp.</title>
        <authorList>
            <person name="Valero-Jimenez C.A."/>
            <person name="Tapia P."/>
            <person name="Veloso J."/>
            <person name="Silva-Moreno E."/>
            <person name="Staats M."/>
            <person name="Valdes J.H."/>
            <person name="Van Kan J.A.L."/>
        </authorList>
    </citation>
    <scope>NUCLEOTIDE SEQUENCE [LARGE SCALE GENOMIC DNA]</scope>
    <source>
        <strain evidence="2 3">Bt9001</strain>
    </source>
</reference>
<feature type="compositionally biased region" description="Polar residues" evidence="1">
    <location>
        <begin position="351"/>
        <end position="367"/>
    </location>
</feature>